<gene>
    <name evidence="2" type="ORF">D7B24_008008</name>
</gene>
<evidence type="ECO:0000313" key="3">
    <source>
        <dbReference type="Proteomes" id="UP000267145"/>
    </source>
</evidence>
<dbReference type="Proteomes" id="UP000267145">
    <property type="component" value="Unassembled WGS sequence"/>
</dbReference>
<sequence length="141" mass="15369">MSSTPAAHVIPASEIIIKYADTIEAAIDYVKILKDFGDCVINGEDASDHLWNIEDHTPTSLQRVMGELHEVLGFIEELWRLQKLKEAGQMSSTEPMDCNKERATSTSSNENASPPPLDNSPAKRGNNNGSAFAAAKESKVI</sequence>
<comment type="caution">
    <text evidence="2">The sequence shown here is derived from an EMBL/GenBank/DDBJ whole genome shotgun (WGS) entry which is preliminary data.</text>
</comment>
<organism evidence="2 3">
    <name type="scientific">Verticillium nonalfalfae</name>
    <dbReference type="NCBI Taxonomy" id="1051616"/>
    <lineage>
        <taxon>Eukaryota</taxon>
        <taxon>Fungi</taxon>
        <taxon>Dikarya</taxon>
        <taxon>Ascomycota</taxon>
        <taxon>Pezizomycotina</taxon>
        <taxon>Sordariomycetes</taxon>
        <taxon>Hypocreomycetidae</taxon>
        <taxon>Glomerellales</taxon>
        <taxon>Plectosphaerellaceae</taxon>
        <taxon>Verticillium</taxon>
    </lineage>
</organism>
<evidence type="ECO:0000256" key="1">
    <source>
        <dbReference type="SAM" id="MobiDB-lite"/>
    </source>
</evidence>
<keyword evidence="3" id="KW-1185">Reference proteome</keyword>
<feature type="region of interest" description="Disordered" evidence="1">
    <location>
        <begin position="88"/>
        <end position="141"/>
    </location>
</feature>
<dbReference type="RefSeq" id="XP_028493969.1">
    <property type="nucleotide sequence ID" value="XM_028642107.1"/>
</dbReference>
<protein>
    <submittedName>
        <fullName evidence="2">Uncharacterized protein</fullName>
    </submittedName>
</protein>
<name>A0A3M9Y6A9_9PEZI</name>
<dbReference type="GeneID" id="39611697"/>
<reference evidence="2 3" key="1">
    <citation type="submission" date="2018-10" db="EMBL/GenBank/DDBJ databases">
        <title>Genome sequence of Verticillium nonalfalfae VnAa140.</title>
        <authorList>
            <person name="Stajich J.E."/>
            <person name="Kasson M.T."/>
        </authorList>
    </citation>
    <scope>NUCLEOTIDE SEQUENCE [LARGE SCALE GENOMIC DNA]</scope>
    <source>
        <strain evidence="2 3">VnAa140</strain>
    </source>
</reference>
<accession>A0A3M9Y6A9</accession>
<dbReference type="EMBL" id="RBVV01000069">
    <property type="protein sequence ID" value="RNJ55811.1"/>
    <property type="molecule type" value="Genomic_DNA"/>
</dbReference>
<dbReference type="AlphaFoldDB" id="A0A3M9Y6A9"/>
<proteinExistence type="predicted"/>
<evidence type="ECO:0000313" key="2">
    <source>
        <dbReference type="EMBL" id="RNJ55811.1"/>
    </source>
</evidence>